<feature type="coiled-coil region" evidence="4">
    <location>
        <begin position="174"/>
        <end position="201"/>
    </location>
</feature>
<evidence type="ECO:0000256" key="4">
    <source>
        <dbReference type="SAM" id="Coils"/>
    </source>
</evidence>
<reference evidence="5" key="1">
    <citation type="journal article" date="2020" name="mSystems">
        <title>Genome- and Community-Level Interaction Insights into Carbon Utilization and Element Cycling Functions of Hydrothermarchaeota in Hydrothermal Sediment.</title>
        <authorList>
            <person name="Zhou Z."/>
            <person name="Liu Y."/>
            <person name="Xu W."/>
            <person name="Pan J."/>
            <person name="Luo Z.H."/>
            <person name="Li M."/>
        </authorList>
    </citation>
    <scope>NUCLEOTIDE SEQUENCE [LARGE SCALE GENOMIC DNA]</scope>
    <source>
        <strain evidence="5">SpSt-81</strain>
    </source>
</reference>
<keyword evidence="1" id="KW-0285">Flavoprotein</keyword>
<keyword evidence="2" id="KW-0288">FMN</keyword>
<keyword evidence="4" id="KW-0175">Coiled coil</keyword>
<dbReference type="InterPro" id="IPR004136">
    <property type="entry name" value="NMO"/>
</dbReference>
<evidence type="ECO:0000256" key="2">
    <source>
        <dbReference type="ARBA" id="ARBA00022643"/>
    </source>
</evidence>
<gene>
    <name evidence="5" type="ORF">ENW00_00430</name>
</gene>
<dbReference type="Pfam" id="PF03060">
    <property type="entry name" value="NMO"/>
    <property type="match status" value="1"/>
</dbReference>
<accession>A0A7C3RIT9</accession>
<dbReference type="GO" id="GO:0018580">
    <property type="term" value="F:nitronate monooxygenase activity"/>
    <property type="evidence" value="ECO:0007669"/>
    <property type="project" value="InterPro"/>
</dbReference>
<dbReference type="CDD" id="cd04730">
    <property type="entry name" value="NPD_like"/>
    <property type="match status" value="1"/>
</dbReference>
<comment type="caution">
    <text evidence="5">The sequence shown here is derived from an EMBL/GenBank/DDBJ whole genome shotgun (WGS) entry which is preliminary data.</text>
</comment>
<evidence type="ECO:0000256" key="1">
    <source>
        <dbReference type="ARBA" id="ARBA00022630"/>
    </source>
</evidence>
<dbReference type="PANTHER" id="PTHR32332">
    <property type="entry name" value="2-NITROPROPANE DIOXYGENASE"/>
    <property type="match status" value="1"/>
</dbReference>
<dbReference type="EMBL" id="DTIN01000008">
    <property type="protein sequence ID" value="HFX12619.1"/>
    <property type="molecule type" value="Genomic_DNA"/>
</dbReference>
<evidence type="ECO:0000256" key="3">
    <source>
        <dbReference type="ARBA" id="ARBA00023002"/>
    </source>
</evidence>
<dbReference type="SUPFAM" id="SSF51412">
    <property type="entry name" value="Inosine monophosphate dehydrogenase (IMPDH)"/>
    <property type="match status" value="1"/>
</dbReference>
<dbReference type="Gene3D" id="3.20.20.70">
    <property type="entry name" value="Aldolase class I"/>
    <property type="match status" value="1"/>
</dbReference>
<dbReference type="PANTHER" id="PTHR32332:SF18">
    <property type="entry name" value="2-NITROPROPANE DIOXYGENASE"/>
    <property type="match status" value="1"/>
</dbReference>
<keyword evidence="3" id="KW-0560">Oxidoreductase</keyword>
<organism evidence="5">
    <name type="scientific">Dictyoglomus thermophilum</name>
    <dbReference type="NCBI Taxonomy" id="14"/>
    <lineage>
        <taxon>Bacteria</taxon>
        <taxon>Pseudomonadati</taxon>
        <taxon>Dictyoglomota</taxon>
        <taxon>Dictyoglomia</taxon>
        <taxon>Dictyoglomales</taxon>
        <taxon>Dictyoglomaceae</taxon>
        <taxon>Dictyoglomus</taxon>
    </lineage>
</organism>
<proteinExistence type="predicted"/>
<protein>
    <submittedName>
        <fullName evidence="5">Nitronate monooxygenase</fullName>
    </submittedName>
</protein>
<keyword evidence="5" id="KW-0503">Monooxygenase</keyword>
<name>A0A7C3RIT9_DICTH</name>
<sequence length="357" mass="38853">MKLPELRIGDLVAKIPIVQGGMAVGISLSGLASAVAEAGGIGVIGTAGIGMDEPDFFENFIEANIRALRNEIRKAKEKTKGIIGVNIMVALSNFADMVKTSIEEKVDIIFSGAGLPLDLPKYLIKGAVTKLVPIVSSARAAKIIAKSWIEKYNYVPDAFVVEGPLAGGHLGFKKEELEDPNVTLENRLKEVLDEIKILEEKYDKEIPVIAGGGIYDGKDIAKFIKLGASGVQIATRFVATYECDADEKFKQEYLRAKKEDVVIIKSPVGLPGRAIKNEFLEAVERGEKKPYKCVFQCIRTCDYKNTPYCIALALLNAKKGNLKAGFAFAGANAYRVDKIVSVKDLINELVKEAEENL</sequence>
<dbReference type="InterPro" id="IPR013785">
    <property type="entry name" value="Aldolase_TIM"/>
</dbReference>
<evidence type="ECO:0000313" key="5">
    <source>
        <dbReference type="EMBL" id="HFX12619.1"/>
    </source>
</evidence>
<dbReference type="AlphaFoldDB" id="A0A7C3RIT9"/>